<name>A0AA95HHN1_9GAMM</name>
<keyword evidence="1" id="KW-1133">Transmembrane helix</keyword>
<evidence type="ECO:0008006" key="3">
    <source>
        <dbReference type="Google" id="ProtNLM"/>
    </source>
</evidence>
<protein>
    <recommendedName>
        <fullName evidence="3">Transmembrane protein</fullName>
    </recommendedName>
</protein>
<feature type="transmembrane region" description="Helical" evidence="1">
    <location>
        <begin position="21"/>
        <end position="42"/>
    </location>
</feature>
<dbReference type="KEGG" id="tput:QJT81_01955"/>
<reference evidence="2" key="2">
    <citation type="submission" date="2023-04" db="EMBL/GenBank/DDBJ databases">
        <authorList>
            <person name="Beletskiy A.V."/>
            <person name="Mardanov A.V."/>
            <person name="Ravin N.V."/>
        </authorList>
    </citation>
    <scope>NUCLEOTIDE SEQUENCE</scope>
    <source>
        <strain evidence="2">GKL-02</strain>
    </source>
</reference>
<gene>
    <name evidence="2" type="ORF">QJT81_01955</name>
</gene>
<reference evidence="2" key="1">
    <citation type="journal article" date="2023" name="Int. J. Mol. Sci.">
        <title>Metagenomics Revealed a New Genus 'Candidatus Thiocaldithrix dubininis' gen. nov., sp. nov. and a New Species 'Candidatus Thiothrix putei' sp. nov. in the Family Thiotrichaceae, Some Members of Which Have Traits of Both Na+- and H+-Motive Energetics.</title>
        <authorList>
            <person name="Ravin N.V."/>
            <person name="Muntyan M.S."/>
            <person name="Smolyakov D.D."/>
            <person name="Rudenko T.S."/>
            <person name="Beletsky A.V."/>
            <person name="Mardanov A.V."/>
            <person name="Grabovich M.Y."/>
        </authorList>
    </citation>
    <scope>NUCLEOTIDE SEQUENCE</scope>
    <source>
        <strain evidence="2">GKL-02</strain>
    </source>
</reference>
<proteinExistence type="predicted"/>
<feature type="transmembrane region" description="Helical" evidence="1">
    <location>
        <begin position="72"/>
        <end position="94"/>
    </location>
</feature>
<dbReference type="AlphaFoldDB" id="A0AA95HHN1"/>
<evidence type="ECO:0000256" key="1">
    <source>
        <dbReference type="SAM" id="Phobius"/>
    </source>
</evidence>
<dbReference type="EMBL" id="CP124756">
    <property type="protein sequence ID" value="WGZ94781.1"/>
    <property type="molecule type" value="Genomic_DNA"/>
</dbReference>
<sequence>MANKNSAYVIIDENKPSPLSHFVVNPVVILFAAILVPLFWMPPLWGEFWLPLVWLLFNGYALGSAHWKKEWMICITGAISLFLLVFGASYFILINNWHGGIPYLRIAINAVLFLTLYYAVFTQNASYALFTYLKENGESNG</sequence>
<feature type="transmembrane region" description="Helical" evidence="1">
    <location>
        <begin position="48"/>
        <end position="65"/>
    </location>
</feature>
<feature type="transmembrane region" description="Helical" evidence="1">
    <location>
        <begin position="100"/>
        <end position="120"/>
    </location>
</feature>
<keyword evidence="1" id="KW-0472">Membrane</keyword>
<keyword evidence="1" id="KW-0812">Transmembrane</keyword>
<evidence type="ECO:0000313" key="2">
    <source>
        <dbReference type="EMBL" id="WGZ94781.1"/>
    </source>
</evidence>
<dbReference type="Proteomes" id="UP001301326">
    <property type="component" value="Chromosome"/>
</dbReference>
<accession>A0AA95HHN1</accession>
<organism evidence="2">
    <name type="scientific">Candidatus Thiothrix putei</name>
    <dbReference type="NCBI Taxonomy" id="3080811"/>
    <lineage>
        <taxon>Bacteria</taxon>
        <taxon>Pseudomonadati</taxon>
        <taxon>Pseudomonadota</taxon>
        <taxon>Gammaproteobacteria</taxon>
        <taxon>Thiotrichales</taxon>
        <taxon>Thiotrichaceae</taxon>
        <taxon>Thiothrix</taxon>
    </lineage>
</organism>